<dbReference type="Proteomes" id="UP000180175">
    <property type="component" value="Chromosome"/>
</dbReference>
<dbReference type="InterPro" id="IPR011125">
    <property type="entry name" value="Znf_HypF"/>
</dbReference>
<dbReference type="EMBL" id="CP063356">
    <property type="protein sequence ID" value="QOY35763.1"/>
    <property type="molecule type" value="Genomic_DNA"/>
</dbReference>
<evidence type="ECO:0000256" key="9">
    <source>
        <dbReference type="ARBA" id="ARBA00048220"/>
    </source>
</evidence>
<dbReference type="Gene3D" id="3.90.870.50">
    <property type="match status" value="1"/>
</dbReference>
<dbReference type="PANTHER" id="PTHR42959:SF1">
    <property type="entry name" value="CARBAMOYLTRANSFERASE HYPF"/>
    <property type="match status" value="1"/>
</dbReference>
<reference evidence="14 16" key="1">
    <citation type="submission" date="2016-10" db="EMBL/GenBank/DDBJ databases">
        <title>Draft genome sequences of four alkaliphilic bacteria belonging to the Anaerobacillus genus.</title>
        <authorList>
            <person name="Bassil N.M."/>
            <person name="Lloyd J.R."/>
        </authorList>
    </citation>
    <scope>NUCLEOTIDE SEQUENCE [LARGE SCALE GENOMIC DNA]</scope>
    <source>
        <strain evidence="14 16">NB2006</strain>
    </source>
</reference>
<dbReference type="Pfam" id="PF22521">
    <property type="entry name" value="HypF_C_2"/>
    <property type="match status" value="1"/>
</dbReference>
<dbReference type="InterPro" id="IPR017968">
    <property type="entry name" value="Acylphosphatase_CS"/>
</dbReference>
<evidence type="ECO:0000256" key="11">
    <source>
        <dbReference type="PROSITE-ProRule" id="PRU00520"/>
    </source>
</evidence>
<name>A0A1S2LEK9_9BACI</name>
<dbReference type="EC" id="6.2.-.-" evidence="10"/>
<keyword evidence="6" id="KW-0863">Zinc-finger</keyword>
<dbReference type="Pfam" id="PF07503">
    <property type="entry name" value="zf-HYPF"/>
    <property type="match status" value="2"/>
</dbReference>
<dbReference type="PROSITE" id="PS51163">
    <property type="entry name" value="YRDC"/>
    <property type="match status" value="1"/>
</dbReference>
<dbReference type="GO" id="GO:0008270">
    <property type="term" value="F:zinc ion binding"/>
    <property type="evidence" value="ECO:0007669"/>
    <property type="project" value="UniProtKB-KW"/>
</dbReference>
<dbReference type="InterPro" id="IPR017945">
    <property type="entry name" value="DHBP_synth_RibB-like_a/b_dom"/>
</dbReference>
<dbReference type="PIRSF" id="PIRSF006256">
    <property type="entry name" value="CMPcnvr_hdrg_mat"/>
    <property type="match status" value="1"/>
</dbReference>
<dbReference type="GO" id="GO:0016743">
    <property type="term" value="F:carboxyl- or carbamoyltransferase activity"/>
    <property type="evidence" value="ECO:0007669"/>
    <property type="project" value="UniProtKB-UniRule"/>
</dbReference>
<evidence type="ECO:0000256" key="1">
    <source>
        <dbReference type="ARBA" id="ARBA00004711"/>
    </source>
</evidence>
<evidence type="ECO:0000256" key="10">
    <source>
        <dbReference type="PIRNR" id="PIRNR006256"/>
    </source>
</evidence>
<evidence type="ECO:0000313" key="15">
    <source>
        <dbReference type="EMBL" id="QOY35763.1"/>
    </source>
</evidence>
<dbReference type="InterPro" id="IPR041440">
    <property type="entry name" value="HypF_C"/>
</dbReference>
<dbReference type="Pfam" id="PF01300">
    <property type="entry name" value="Sua5_yciO_yrdC"/>
    <property type="match status" value="1"/>
</dbReference>
<dbReference type="AlphaFoldDB" id="A0A1S2LEK9"/>
<gene>
    <name evidence="15" type="primary">hypF</name>
    <name evidence="15" type="ORF">AWH56_024405</name>
    <name evidence="14" type="ORF">AWH56_16765</name>
</gene>
<keyword evidence="11" id="KW-0378">Hydrolase</keyword>
<feature type="active site" evidence="11">
    <location>
        <position position="39"/>
    </location>
</feature>
<organism evidence="14 16">
    <name type="scientific">Anaerobacillus isosaccharinicus</name>
    <dbReference type="NCBI Taxonomy" id="1532552"/>
    <lineage>
        <taxon>Bacteria</taxon>
        <taxon>Bacillati</taxon>
        <taxon>Bacillota</taxon>
        <taxon>Bacilli</taxon>
        <taxon>Bacillales</taxon>
        <taxon>Bacillaceae</taxon>
        <taxon>Anaerobacillus</taxon>
    </lineage>
</organism>
<accession>A0A1S2LEK9</accession>
<dbReference type="Gene3D" id="3.30.420.360">
    <property type="match status" value="1"/>
</dbReference>
<reference evidence="15 16" key="3">
    <citation type="journal article" date="2019" name="Int. J. Syst. Evol. Microbiol.">
        <title>Anaerobacillus isosaccharinicus sp. nov., an alkaliphilic bacterium which degrades isosaccharinic acid.</title>
        <authorList>
            <person name="Bassil N.M."/>
            <person name="Lloyd J.R."/>
        </authorList>
    </citation>
    <scope>NUCLEOTIDE SEQUENCE [LARGE SCALE GENOMIC DNA]</scope>
    <source>
        <strain evidence="15 16">NB2006</strain>
    </source>
</reference>
<keyword evidence="16" id="KW-1185">Reference proteome</keyword>
<sequence>MENFKATKITVKGRVQGVGFRPFIFFIAEKYAICGTVQNNMDGVKIIAEGEVSSVAAFVEVIKTKPPRIARIDQIKVEEISFNNFNSFTIIESERGGKSSLVIPVDTAVCPECLAEMEDPENFRYQYPFINCTQCGPRYTIIRELPYDRPYTTMSDFLMCEDCKKEYDDPTNRRHHAQPIACPKCGPTVTLSSIKGEFLSTGKKAIDETIKYIKSGKIVAIKGIGGYHLACDAMDEDVVQRLRQRKKRPNRPLAIMAGTVTAVEKVASFCQKEIELLHSPEAPIVVLKKKENDTLPEAVAPGMNTIGVFLPYTPLHKLLFLNSELDLIIMTSANPSGLPMLHKDDEAFTYLDGIADHILSSNREIEHPIDDSVVQLVNDEVHFFRRARGYVPDPIFTERDVNGVIALGPQQKNTFTFGRYDQLFIGPHIGDMGSVEVTNHYLNEFLHLEKWMGVNRVVVAHDMHPQYETTKLAQEMKASVIIPVQHHHAHHVACMEDNLLKEPCFGLILDGTGYGEDGNIWGFELLYGDAISFKRMGHLAYYPLPGGEKAVKEPWRNAVGLIISQFGIEEGKSVSATLFPEKQREIEIIATMIDKKINSPLAGTCGRLFDAVSAMVRTCTVSTYDGEAAIRLSELVSEEEVIDEYYPFELIVKDGIVQISLKNMLKEVIKEIGQGKEAKQISLKFHETIVQICTSLLSEATKQNPFLPKKVVLSGGSFHNRYLLTKLVKALKEKDFQVFTHKKVPCSDGGISLGQLIIASEKNN</sequence>
<dbReference type="OrthoDB" id="9808093at2"/>
<dbReference type="EMBL" id="LQXD01000146">
    <property type="protein sequence ID" value="OIJ10670.1"/>
    <property type="molecule type" value="Genomic_DNA"/>
</dbReference>
<evidence type="ECO:0000256" key="2">
    <source>
        <dbReference type="ARBA" id="ARBA00005614"/>
    </source>
</evidence>
<dbReference type="GO" id="GO:0003998">
    <property type="term" value="F:acylphosphatase activity"/>
    <property type="evidence" value="ECO:0007669"/>
    <property type="project" value="UniProtKB-EC"/>
</dbReference>
<dbReference type="SUPFAM" id="SSF54975">
    <property type="entry name" value="Acylphosphatase/BLUF domain-like"/>
    <property type="match status" value="1"/>
</dbReference>
<dbReference type="RefSeq" id="WP_071318150.1">
    <property type="nucleotide sequence ID" value="NZ_CP063356.2"/>
</dbReference>
<dbReference type="GO" id="GO:0003725">
    <property type="term" value="F:double-stranded RNA binding"/>
    <property type="evidence" value="ECO:0007669"/>
    <property type="project" value="InterPro"/>
</dbReference>
<evidence type="ECO:0000256" key="6">
    <source>
        <dbReference type="ARBA" id="ARBA00022771"/>
    </source>
</evidence>
<dbReference type="InterPro" id="IPR055128">
    <property type="entry name" value="HypF_C_2"/>
</dbReference>
<comment type="pathway">
    <text evidence="1">Protein modification; [NiFe] hydrogenase maturation.</text>
</comment>
<dbReference type="GO" id="GO:0016874">
    <property type="term" value="F:ligase activity"/>
    <property type="evidence" value="ECO:0007669"/>
    <property type="project" value="UniProtKB-UniRule"/>
</dbReference>
<dbReference type="InterPro" id="IPR051060">
    <property type="entry name" value="Carbamoyltrans_HypF-like"/>
</dbReference>
<feature type="domain" description="YrdC-like" evidence="13">
    <location>
        <begin position="203"/>
        <end position="389"/>
    </location>
</feature>
<dbReference type="InterPro" id="IPR006070">
    <property type="entry name" value="Sua5-like_dom"/>
</dbReference>
<evidence type="ECO:0000313" key="16">
    <source>
        <dbReference type="Proteomes" id="UP000180175"/>
    </source>
</evidence>
<feature type="domain" description="Acylphosphatase-like" evidence="12">
    <location>
        <begin position="6"/>
        <end position="92"/>
    </location>
</feature>
<dbReference type="InterPro" id="IPR001792">
    <property type="entry name" value="Acylphosphatase-like_dom"/>
</dbReference>
<reference evidence="15 16" key="2">
    <citation type="journal article" date="2017" name="Genome Announc.">
        <title>Draft Genome Sequences of Four Alkaliphilic Bacteria Belonging to the Anaerobacillus Genus.</title>
        <authorList>
            <person name="Bassil N.M."/>
            <person name="Lloyd J.R."/>
        </authorList>
    </citation>
    <scope>NUCLEOTIDE SEQUENCE [LARGE SCALE GENOMIC DNA]</scope>
    <source>
        <strain evidence="15 16">NB2006</strain>
    </source>
</reference>
<comment type="catalytic activity">
    <reaction evidence="9">
        <text>C-terminal L-cysteinyl-[HypE protein] + carbamoyl phosphate + ATP + H2O = C-terminal S-carboxamide-L-cysteinyl-[HypE protein] + AMP + phosphate + diphosphate + H(+)</text>
        <dbReference type="Rhea" id="RHEA:55636"/>
        <dbReference type="Rhea" id="RHEA-COMP:14247"/>
        <dbReference type="Rhea" id="RHEA-COMP:14392"/>
        <dbReference type="ChEBI" id="CHEBI:15377"/>
        <dbReference type="ChEBI" id="CHEBI:15378"/>
        <dbReference type="ChEBI" id="CHEBI:30616"/>
        <dbReference type="ChEBI" id="CHEBI:33019"/>
        <dbReference type="ChEBI" id="CHEBI:43474"/>
        <dbReference type="ChEBI" id="CHEBI:58228"/>
        <dbReference type="ChEBI" id="CHEBI:76913"/>
        <dbReference type="ChEBI" id="CHEBI:139126"/>
        <dbReference type="ChEBI" id="CHEBI:456215"/>
    </reaction>
</comment>
<evidence type="ECO:0000313" key="14">
    <source>
        <dbReference type="EMBL" id="OIJ10670.1"/>
    </source>
</evidence>
<dbReference type="GO" id="GO:0051604">
    <property type="term" value="P:protein maturation"/>
    <property type="evidence" value="ECO:0007669"/>
    <property type="project" value="TreeGrafter"/>
</dbReference>
<dbReference type="FunFam" id="3.30.420.40:FF:000124">
    <property type="entry name" value="Carbamoyltransferase HypF"/>
    <property type="match status" value="1"/>
</dbReference>
<evidence type="ECO:0000259" key="12">
    <source>
        <dbReference type="PROSITE" id="PS51160"/>
    </source>
</evidence>
<dbReference type="Pfam" id="PF00708">
    <property type="entry name" value="Acylphosphatase"/>
    <property type="match status" value="1"/>
</dbReference>
<dbReference type="PROSITE" id="PS51160">
    <property type="entry name" value="ACYLPHOSPHATASE_3"/>
    <property type="match status" value="1"/>
</dbReference>
<dbReference type="UniPathway" id="UPA00335"/>
<evidence type="ECO:0000259" key="13">
    <source>
        <dbReference type="PROSITE" id="PS51163"/>
    </source>
</evidence>
<comment type="similarity">
    <text evidence="3 10">Belongs to the carbamoyltransferase HypF family.</text>
</comment>
<dbReference type="Gene3D" id="3.30.420.40">
    <property type="match status" value="1"/>
</dbReference>
<keyword evidence="14" id="KW-0808">Transferase</keyword>
<dbReference type="PROSITE" id="PS00150">
    <property type="entry name" value="ACYLPHOSPHATASE_1"/>
    <property type="match status" value="1"/>
</dbReference>
<dbReference type="InterPro" id="IPR036046">
    <property type="entry name" value="Acylphosphatase-like_dom_sf"/>
</dbReference>
<dbReference type="InterPro" id="IPR004421">
    <property type="entry name" value="Carbamoyltransferase_HypF"/>
</dbReference>
<evidence type="ECO:0000256" key="8">
    <source>
        <dbReference type="ARBA" id="ARBA00047645"/>
    </source>
</evidence>
<dbReference type="KEGG" id="aia:AWH56_024405"/>
<feature type="active site" evidence="11">
    <location>
        <position position="21"/>
    </location>
</feature>
<evidence type="ECO:0000256" key="5">
    <source>
        <dbReference type="ARBA" id="ARBA00022723"/>
    </source>
</evidence>
<reference evidence="15" key="4">
    <citation type="submission" date="2020-10" db="EMBL/GenBank/DDBJ databases">
        <authorList>
            <person name="Bassil N.M."/>
            <person name="Lloyd J.R."/>
        </authorList>
    </citation>
    <scope>NUCLEOTIDE SEQUENCE</scope>
    <source>
        <strain evidence="15">NB2006</strain>
    </source>
</reference>
<evidence type="ECO:0000256" key="4">
    <source>
        <dbReference type="ARBA" id="ARBA00022598"/>
    </source>
</evidence>
<dbReference type="Pfam" id="PF17788">
    <property type="entry name" value="HypF_C"/>
    <property type="match status" value="1"/>
</dbReference>
<dbReference type="SUPFAM" id="SSF55821">
    <property type="entry name" value="YrdC/RibB"/>
    <property type="match status" value="1"/>
</dbReference>
<evidence type="ECO:0000256" key="7">
    <source>
        <dbReference type="ARBA" id="ARBA00022833"/>
    </source>
</evidence>
<protein>
    <recommendedName>
        <fullName evidence="10">Carbamoyltransferase</fullName>
        <ecNumber evidence="10">6.2.-.-</ecNumber>
    </recommendedName>
</protein>
<proteinExistence type="inferred from homology"/>
<comment type="catalytic activity">
    <reaction evidence="8 11">
        <text>an acyl phosphate + H2O = a carboxylate + phosphate + H(+)</text>
        <dbReference type="Rhea" id="RHEA:14965"/>
        <dbReference type="ChEBI" id="CHEBI:15377"/>
        <dbReference type="ChEBI" id="CHEBI:15378"/>
        <dbReference type="ChEBI" id="CHEBI:29067"/>
        <dbReference type="ChEBI" id="CHEBI:43474"/>
        <dbReference type="ChEBI" id="CHEBI:59918"/>
        <dbReference type="EC" id="3.6.1.7"/>
    </reaction>
</comment>
<keyword evidence="4" id="KW-0436">Ligase</keyword>
<dbReference type="Gene3D" id="3.30.110.120">
    <property type="match status" value="1"/>
</dbReference>
<dbReference type="NCBIfam" id="TIGR00143">
    <property type="entry name" value="hypF"/>
    <property type="match status" value="1"/>
</dbReference>
<keyword evidence="7" id="KW-0862">Zinc</keyword>
<comment type="similarity">
    <text evidence="2">Belongs to the acylphosphatase family.</text>
</comment>
<keyword evidence="5" id="KW-0479">Metal-binding</keyword>
<dbReference type="PANTHER" id="PTHR42959">
    <property type="entry name" value="CARBAMOYLTRANSFERASE"/>
    <property type="match status" value="1"/>
</dbReference>
<evidence type="ECO:0000256" key="3">
    <source>
        <dbReference type="ARBA" id="ARBA00008097"/>
    </source>
</evidence>